<keyword evidence="10" id="KW-0418">Kinase</keyword>
<dbReference type="Proteomes" id="UP001155483">
    <property type="component" value="Unassembled WGS sequence"/>
</dbReference>
<dbReference type="InterPro" id="IPR032807">
    <property type="entry name" value="GNVR"/>
</dbReference>
<evidence type="ECO:0000256" key="4">
    <source>
        <dbReference type="ARBA" id="ARBA00011903"/>
    </source>
</evidence>
<dbReference type="GO" id="GO:0005524">
    <property type="term" value="F:ATP binding"/>
    <property type="evidence" value="ECO:0007669"/>
    <property type="project" value="UniProtKB-KW"/>
</dbReference>
<keyword evidence="7 20" id="KW-0808">Transferase</keyword>
<feature type="domain" description="Tyrosine-protein kinase G-rich" evidence="19">
    <location>
        <begin position="430"/>
        <end position="508"/>
    </location>
</feature>
<dbReference type="Pfam" id="PF13807">
    <property type="entry name" value="GNVR"/>
    <property type="match status" value="1"/>
</dbReference>
<keyword evidence="11" id="KW-0067">ATP-binding</keyword>
<keyword evidence="21" id="KW-1185">Reference proteome</keyword>
<accession>A0A9X2XTQ1</accession>
<evidence type="ECO:0000256" key="7">
    <source>
        <dbReference type="ARBA" id="ARBA00022679"/>
    </source>
</evidence>
<evidence type="ECO:0000256" key="6">
    <source>
        <dbReference type="ARBA" id="ARBA00022519"/>
    </source>
</evidence>
<comment type="catalytic activity">
    <reaction evidence="15">
        <text>L-tyrosyl-[protein] + ATP = O-phospho-L-tyrosyl-[protein] + ADP + H(+)</text>
        <dbReference type="Rhea" id="RHEA:10596"/>
        <dbReference type="Rhea" id="RHEA-COMP:10136"/>
        <dbReference type="Rhea" id="RHEA-COMP:20101"/>
        <dbReference type="ChEBI" id="CHEBI:15378"/>
        <dbReference type="ChEBI" id="CHEBI:30616"/>
        <dbReference type="ChEBI" id="CHEBI:46858"/>
        <dbReference type="ChEBI" id="CHEBI:61978"/>
        <dbReference type="ChEBI" id="CHEBI:456216"/>
        <dbReference type="EC" id="2.7.10.2"/>
    </reaction>
</comment>
<dbReference type="Pfam" id="PF02706">
    <property type="entry name" value="Wzz"/>
    <property type="match status" value="1"/>
</dbReference>
<evidence type="ECO:0000313" key="20">
    <source>
        <dbReference type="EMBL" id="MCU7548262.1"/>
    </source>
</evidence>
<dbReference type="GO" id="GO:0005886">
    <property type="term" value="C:plasma membrane"/>
    <property type="evidence" value="ECO:0007669"/>
    <property type="project" value="UniProtKB-SubCell"/>
</dbReference>
<dbReference type="AlphaFoldDB" id="A0A9X2XTQ1"/>
<dbReference type="GO" id="GO:0004715">
    <property type="term" value="F:non-membrane spanning protein tyrosine kinase activity"/>
    <property type="evidence" value="ECO:0007669"/>
    <property type="project" value="UniProtKB-EC"/>
</dbReference>
<evidence type="ECO:0000259" key="17">
    <source>
        <dbReference type="Pfam" id="PF02706"/>
    </source>
</evidence>
<dbReference type="InterPro" id="IPR005702">
    <property type="entry name" value="Wzc-like_C"/>
</dbReference>
<evidence type="ECO:0000256" key="2">
    <source>
        <dbReference type="ARBA" id="ARBA00007316"/>
    </source>
</evidence>
<dbReference type="EMBL" id="JAOTIF010000001">
    <property type="protein sequence ID" value="MCU7548262.1"/>
    <property type="molecule type" value="Genomic_DNA"/>
</dbReference>
<dbReference type="Pfam" id="PF13614">
    <property type="entry name" value="AAA_31"/>
    <property type="match status" value="1"/>
</dbReference>
<dbReference type="SUPFAM" id="SSF52540">
    <property type="entry name" value="P-loop containing nucleoside triphosphate hydrolases"/>
    <property type="match status" value="1"/>
</dbReference>
<keyword evidence="5" id="KW-1003">Cell membrane</keyword>
<keyword evidence="14" id="KW-0829">Tyrosine-protein kinase</keyword>
<dbReference type="NCBIfam" id="TIGR01007">
    <property type="entry name" value="eps_fam"/>
    <property type="match status" value="1"/>
</dbReference>
<evidence type="ECO:0000256" key="5">
    <source>
        <dbReference type="ARBA" id="ARBA00022475"/>
    </source>
</evidence>
<evidence type="ECO:0000256" key="15">
    <source>
        <dbReference type="ARBA" id="ARBA00051245"/>
    </source>
</evidence>
<evidence type="ECO:0000259" key="18">
    <source>
        <dbReference type="Pfam" id="PF13614"/>
    </source>
</evidence>
<evidence type="ECO:0000256" key="8">
    <source>
        <dbReference type="ARBA" id="ARBA00022692"/>
    </source>
</evidence>
<keyword evidence="12 16" id="KW-1133">Transmembrane helix</keyword>
<evidence type="ECO:0000256" key="10">
    <source>
        <dbReference type="ARBA" id="ARBA00022777"/>
    </source>
</evidence>
<protein>
    <recommendedName>
        <fullName evidence="4">non-specific protein-tyrosine kinase</fullName>
        <ecNumber evidence="4">2.7.10.2</ecNumber>
    </recommendedName>
</protein>
<evidence type="ECO:0000256" key="12">
    <source>
        <dbReference type="ARBA" id="ARBA00022989"/>
    </source>
</evidence>
<evidence type="ECO:0000256" key="14">
    <source>
        <dbReference type="ARBA" id="ARBA00023137"/>
    </source>
</evidence>
<evidence type="ECO:0000313" key="21">
    <source>
        <dbReference type="Proteomes" id="UP001155483"/>
    </source>
</evidence>
<evidence type="ECO:0000259" key="19">
    <source>
        <dbReference type="Pfam" id="PF13807"/>
    </source>
</evidence>
<dbReference type="InterPro" id="IPR003856">
    <property type="entry name" value="LPS_length_determ_N"/>
</dbReference>
<dbReference type="PANTHER" id="PTHR32309:SF13">
    <property type="entry name" value="FERRIC ENTEROBACTIN TRANSPORT PROTEIN FEPE"/>
    <property type="match status" value="1"/>
</dbReference>
<dbReference type="InterPro" id="IPR050445">
    <property type="entry name" value="Bact_polysacc_biosynth/exp"/>
</dbReference>
<evidence type="ECO:0000256" key="1">
    <source>
        <dbReference type="ARBA" id="ARBA00004429"/>
    </source>
</evidence>
<dbReference type="EC" id="2.7.10.2" evidence="4"/>
<evidence type="ECO:0000256" key="13">
    <source>
        <dbReference type="ARBA" id="ARBA00023136"/>
    </source>
</evidence>
<name>A0A9X2XTQ1_9BACT</name>
<comment type="similarity">
    <text evidence="3">Belongs to the etk/wzc family.</text>
</comment>
<dbReference type="InterPro" id="IPR025669">
    <property type="entry name" value="AAA_dom"/>
</dbReference>
<reference evidence="20" key="2">
    <citation type="submission" date="2023-04" db="EMBL/GenBank/DDBJ databases">
        <title>Paracnuella aquatica gen. nov., sp. nov., a member of the family Chitinophagaceae isolated from a hot spring.</title>
        <authorList>
            <person name="Wang C."/>
        </authorList>
    </citation>
    <scope>NUCLEOTIDE SEQUENCE</scope>
    <source>
        <strain evidence="20">LB-8</strain>
    </source>
</reference>
<feature type="domain" description="Polysaccharide chain length determinant N-terminal" evidence="17">
    <location>
        <begin position="27"/>
        <end position="105"/>
    </location>
</feature>
<reference evidence="20" key="1">
    <citation type="submission" date="2022-09" db="EMBL/GenBank/DDBJ databases">
        <authorList>
            <person name="Yuan C."/>
            <person name="Ke Z."/>
        </authorList>
    </citation>
    <scope>NUCLEOTIDE SEQUENCE</scope>
    <source>
        <strain evidence="20">LB-8</strain>
    </source>
</reference>
<organism evidence="20 21">
    <name type="scientific">Paraflavisolibacter caeni</name>
    <dbReference type="NCBI Taxonomy" id="2982496"/>
    <lineage>
        <taxon>Bacteria</taxon>
        <taxon>Pseudomonadati</taxon>
        <taxon>Bacteroidota</taxon>
        <taxon>Chitinophagia</taxon>
        <taxon>Chitinophagales</taxon>
        <taxon>Chitinophagaceae</taxon>
        <taxon>Paraflavisolibacter</taxon>
    </lineage>
</organism>
<dbReference type="RefSeq" id="WP_279295706.1">
    <property type="nucleotide sequence ID" value="NZ_JAOTIF010000001.1"/>
</dbReference>
<comment type="similarity">
    <text evidence="2">Belongs to the CpsD/CapB family.</text>
</comment>
<feature type="domain" description="AAA" evidence="18">
    <location>
        <begin position="582"/>
        <end position="697"/>
    </location>
</feature>
<dbReference type="InterPro" id="IPR027417">
    <property type="entry name" value="P-loop_NTPase"/>
</dbReference>
<dbReference type="CDD" id="cd05387">
    <property type="entry name" value="BY-kinase"/>
    <property type="match status" value="1"/>
</dbReference>
<comment type="caution">
    <text evidence="20">The sequence shown here is derived from an EMBL/GenBank/DDBJ whole genome shotgun (WGS) entry which is preliminary data.</text>
</comment>
<evidence type="ECO:0000256" key="3">
    <source>
        <dbReference type="ARBA" id="ARBA00008883"/>
    </source>
</evidence>
<keyword evidence="13 16" id="KW-0472">Membrane</keyword>
<keyword evidence="9" id="KW-0547">Nucleotide-binding</keyword>
<dbReference type="PANTHER" id="PTHR32309">
    <property type="entry name" value="TYROSINE-PROTEIN KINASE"/>
    <property type="match status" value="1"/>
</dbReference>
<sequence>MSVKKIKTEEKEDSVLSFLLFRFAPYWPLFILLLLLCSIGAWFYLRFSTPLYEAYATILIKDEKKGVDDNRMLESLNIYTSSKIVENEMEIIRSRTLMKEVVKNLHLYAPVSEEGRFNKINAYETSPIKIEVKEPENIKMFQPDIPIYYDQKKSTVTLDRKSYPVGSWVNTPYGDLKFVLNPYADPDNNEHKQLYFSLFRPDNVASFLASRVGVQPTNKIATVLGLSFRDESASRAIDILNELIEVYSINSVKEKNLMAANTLTFIDERLRYVINDLDSIERSIQHYKTKEGIVNLSEQSKNFLLNVSDNDRQVSNINMQIAVLDQVERYVVSKNNDVGIVPSALGLNDQLLSQLLQKLYDAELEYDKLKKTMAENSPQVVAVASEIERIRPTILENVRNQRTSLFASKKNVSETSGAYNSYLKTIPQKERELLEISRQQSIKNNVYSFLLEKREETALASSSTLADSKLIDPALSNYSPVSPQNSTAYLSAFALSFIIGIALVCFKELFTGKILFRSDIEKYTRIPIAAEITNVKNNKSELVVNRPDKIFLTEQFQHLRAAIGLHGRVVSKQKVLITSSIAGEGKSFVAANLALSLSSSGKKVLLIDADLRGPKTTSIFNMEDREGLVEFLEGNVGVEDIIRYSDNNNLYVIPAGGDCNNPTEILLNGKLNELFTYIEELFDYILVDTSPVDPVTDAYVLSCYCDKTLFVIRHGYTPKTMVQILDESNKVTALSNPFIVFNGIKKRGFIKGSYGFGYGFGYEYVYKNRNGVKNRKVSIS</sequence>
<comment type="subcellular location">
    <subcellularLocation>
        <location evidence="1">Cell inner membrane</location>
        <topology evidence="1">Multi-pass membrane protein</topology>
    </subcellularLocation>
</comment>
<evidence type="ECO:0000256" key="11">
    <source>
        <dbReference type="ARBA" id="ARBA00022840"/>
    </source>
</evidence>
<dbReference type="Gene3D" id="3.40.50.300">
    <property type="entry name" value="P-loop containing nucleotide triphosphate hydrolases"/>
    <property type="match status" value="1"/>
</dbReference>
<evidence type="ECO:0000256" key="9">
    <source>
        <dbReference type="ARBA" id="ARBA00022741"/>
    </source>
</evidence>
<keyword evidence="8 16" id="KW-0812">Transmembrane</keyword>
<gene>
    <name evidence="20" type="ORF">OCK74_04010</name>
</gene>
<keyword evidence="6" id="KW-0997">Cell inner membrane</keyword>
<evidence type="ECO:0000256" key="16">
    <source>
        <dbReference type="SAM" id="Phobius"/>
    </source>
</evidence>
<proteinExistence type="inferred from homology"/>
<feature type="transmembrane region" description="Helical" evidence="16">
    <location>
        <begin position="20"/>
        <end position="45"/>
    </location>
</feature>